<organism evidence="2 3">
    <name type="scientific">Clitoria ternatea</name>
    <name type="common">Butterfly pea</name>
    <dbReference type="NCBI Taxonomy" id="43366"/>
    <lineage>
        <taxon>Eukaryota</taxon>
        <taxon>Viridiplantae</taxon>
        <taxon>Streptophyta</taxon>
        <taxon>Embryophyta</taxon>
        <taxon>Tracheophyta</taxon>
        <taxon>Spermatophyta</taxon>
        <taxon>Magnoliopsida</taxon>
        <taxon>eudicotyledons</taxon>
        <taxon>Gunneridae</taxon>
        <taxon>Pentapetalae</taxon>
        <taxon>rosids</taxon>
        <taxon>fabids</taxon>
        <taxon>Fabales</taxon>
        <taxon>Fabaceae</taxon>
        <taxon>Papilionoideae</taxon>
        <taxon>50 kb inversion clade</taxon>
        <taxon>NPAAA clade</taxon>
        <taxon>indigoferoid/millettioid clade</taxon>
        <taxon>Phaseoleae</taxon>
        <taxon>Clitoria</taxon>
    </lineage>
</organism>
<evidence type="ECO:0000313" key="3">
    <source>
        <dbReference type="Proteomes" id="UP001359559"/>
    </source>
</evidence>
<accession>A0AAN9P3H5</accession>
<reference evidence="2 3" key="1">
    <citation type="submission" date="2024-01" db="EMBL/GenBank/DDBJ databases">
        <title>The genomes of 5 underutilized Papilionoideae crops provide insights into root nodulation and disease resistance.</title>
        <authorList>
            <person name="Yuan L."/>
        </authorList>
    </citation>
    <scope>NUCLEOTIDE SEQUENCE [LARGE SCALE GENOMIC DNA]</scope>
    <source>
        <strain evidence="2">LY-2023</strain>
        <tissue evidence="2">Leaf</tissue>
    </source>
</reference>
<feature type="signal peptide" evidence="1">
    <location>
        <begin position="1"/>
        <end position="26"/>
    </location>
</feature>
<feature type="chain" id="PRO_5043015456" description="Transmembrane protein" evidence="1">
    <location>
        <begin position="27"/>
        <end position="67"/>
    </location>
</feature>
<gene>
    <name evidence="2" type="ORF">RJT34_18830</name>
</gene>
<sequence>MGFSYRRMLFVVLEIVLLSFTIFVGSESGVDCRPLFMHYQWSWEYGHLFQSLPNGGSPGSSGDPTHP</sequence>
<dbReference type="Proteomes" id="UP001359559">
    <property type="component" value="Unassembled WGS sequence"/>
</dbReference>
<keyword evidence="1" id="KW-0732">Signal</keyword>
<evidence type="ECO:0000313" key="2">
    <source>
        <dbReference type="EMBL" id="KAK7284091.1"/>
    </source>
</evidence>
<evidence type="ECO:0008006" key="4">
    <source>
        <dbReference type="Google" id="ProtNLM"/>
    </source>
</evidence>
<protein>
    <recommendedName>
        <fullName evidence="4">Transmembrane protein</fullName>
    </recommendedName>
</protein>
<dbReference type="AlphaFoldDB" id="A0AAN9P3H5"/>
<proteinExistence type="predicted"/>
<dbReference type="EMBL" id="JAYKXN010000005">
    <property type="protein sequence ID" value="KAK7284091.1"/>
    <property type="molecule type" value="Genomic_DNA"/>
</dbReference>
<evidence type="ECO:0000256" key="1">
    <source>
        <dbReference type="SAM" id="SignalP"/>
    </source>
</evidence>
<comment type="caution">
    <text evidence="2">The sequence shown here is derived from an EMBL/GenBank/DDBJ whole genome shotgun (WGS) entry which is preliminary data.</text>
</comment>
<keyword evidence="3" id="KW-1185">Reference proteome</keyword>
<name>A0AAN9P3H5_CLITE</name>